<accession>M9LM33</accession>
<evidence type="ECO:0000259" key="1">
    <source>
        <dbReference type="Pfam" id="PF14238"/>
    </source>
</evidence>
<gene>
    <name evidence="2" type="ORF">PPOP_3804</name>
</gene>
<keyword evidence="3" id="KW-1185">Reference proteome</keyword>
<dbReference type="EMBL" id="BALG01000476">
    <property type="protein sequence ID" value="GAC44400.1"/>
    <property type="molecule type" value="Genomic_DNA"/>
</dbReference>
<reference evidence="2 3" key="1">
    <citation type="submission" date="2012-10" db="EMBL/GenBank/DDBJ databases">
        <title>Draft Genome Sequence of Paenibacillus popilliae ATCC 14706T.</title>
        <authorList>
            <person name="Iiyama K."/>
            <person name="Mori K."/>
            <person name="Mon H."/>
            <person name="Chieda Y."/>
            <person name="Lee J.M."/>
            <person name="Kusakabe T."/>
            <person name="Tashiro K."/>
            <person name="Asano S."/>
            <person name="Yasunaga-Aoki C."/>
            <person name="Shimizu S."/>
        </authorList>
    </citation>
    <scope>NUCLEOTIDE SEQUENCE [LARGE SCALE GENOMIC DNA]</scope>
    <source>
        <strain evidence="2 3">ATCC 14706</strain>
    </source>
</reference>
<sequence length="330" mass="36982">MKKLMPAALLLMVFGILYWYASSNHFFIDTDKEAEAAPVLVKAAAEQVDAIELDIEGKPLKLVKGKEDWKVQGNEDYPLSSYAVSDWITTFTGVAGQSVVEEEAADMAKYGLDHPLAVYSIREGGNVRRIEIGGNTPVPGTVYARADEGKTVYQVSESDLSGLKRSAFDFARKEPLTFALEEVREFEWSWEGRTYDLKKEPTEGNSADEAENWSLNGNKVTQEKAASLINAFRFLIIDREPERADALSEFGAKQAWSLTITLQPEAIDPGQPEEKAVKKRYGGYMKEEYIWLMSEGETWAYPVDESSFNEAIQTWQDDGGIQDESQSNQK</sequence>
<dbReference type="AlphaFoldDB" id="M9LM33"/>
<feature type="domain" description="DUF4340" evidence="1">
    <location>
        <begin position="69"/>
        <end position="233"/>
    </location>
</feature>
<organism evidence="2 3">
    <name type="scientific">Paenibacillus popilliae ATCC 14706</name>
    <dbReference type="NCBI Taxonomy" id="1212764"/>
    <lineage>
        <taxon>Bacteria</taxon>
        <taxon>Bacillati</taxon>
        <taxon>Bacillota</taxon>
        <taxon>Bacilli</taxon>
        <taxon>Bacillales</taxon>
        <taxon>Paenibacillaceae</taxon>
        <taxon>Paenibacillus</taxon>
    </lineage>
</organism>
<dbReference type="InterPro" id="IPR025641">
    <property type="entry name" value="DUF4340"/>
</dbReference>
<dbReference type="Proteomes" id="UP000029453">
    <property type="component" value="Unassembled WGS sequence"/>
</dbReference>
<comment type="caution">
    <text evidence="2">The sequence shown here is derived from an EMBL/GenBank/DDBJ whole genome shotgun (WGS) entry which is preliminary data.</text>
</comment>
<proteinExistence type="predicted"/>
<name>M9LM33_PAEPP</name>
<dbReference type="RefSeq" id="WP_006288223.1">
    <property type="nucleotide sequence ID" value="NZ_BALG01000476.1"/>
</dbReference>
<evidence type="ECO:0000313" key="3">
    <source>
        <dbReference type="Proteomes" id="UP000029453"/>
    </source>
</evidence>
<evidence type="ECO:0000313" key="2">
    <source>
        <dbReference type="EMBL" id="GAC44400.1"/>
    </source>
</evidence>
<dbReference type="Pfam" id="PF14238">
    <property type="entry name" value="DUF4340"/>
    <property type="match status" value="1"/>
</dbReference>
<dbReference type="OrthoDB" id="2657515at2"/>
<protein>
    <submittedName>
        <fullName evidence="2">Permease component</fullName>
    </submittedName>
</protein>